<name>A0A1B0AS15_9MUSC</name>
<keyword evidence="2" id="KW-1185">Reference proteome</keyword>
<protein>
    <submittedName>
        <fullName evidence="1">Uncharacterized protein</fullName>
    </submittedName>
</protein>
<sequence length="129" mass="14716">MSTMSSLTTTKTTTTETATTSSTVLEVLQRKVYSVLATIAFLLSAMIYSDQIVELEFCKCTFMSSILKLFTFPDHVDRCTEKINFQSAYEFSFMRDFHWCCTYLTNKIAALITLRMLNFGGYRGPNGNY</sequence>
<reference evidence="2" key="1">
    <citation type="submission" date="2015-01" db="EMBL/GenBank/DDBJ databases">
        <authorList>
            <person name="Aksoy S."/>
            <person name="Warren W."/>
            <person name="Wilson R.K."/>
        </authorList>
    </citation>
    <scope>NUCLEOTIDE SEQUENCE [LARGE SCALE GENOMIC DNA]</scope>
    <source>
        <strain evidence="2">IAEA</strain>
    </source>
</reference>
<organism evidence="1 2">
    <name type="scientific">Glossina palpalis gambiensis</name>
    <dbReference type="NCBI Taxonomy" id="67801"/>
    <lineage>
        <taxon>Eukaryota</taxon>
        <taxon>Metazoa</taxon>
        <taxon>Ecdysozoa</taxon>
        <taxon>Arthropoda</taxon>
        <taxon>Hexapoda</taxon>
        <taxon>Insecta</taxon>
        <taxon>Pterygota</taxon>
        <taxon>Neoptera</taxon>
        <taxon>Endopterygota</taxon>
        <taxon>Diptera</taxon>
        <taxon>Brachycera</taxon>
        <taxon>Muscomorpha</taxon>
        <taxon>Hippoboscoidea</taxon>
        <taxon>Glossinidae</taxon>
        <taxon>Glossina</taxon>
    </lineage>
</organism>
<evidence type="ECO:0000313" key="1">
    <source>
        <dbReference type="EnsemblMetazoa" id="GPPI006500-PA"/>
    </source>
</evidence>
<dbReference type="Proteomes" id="UP000092460">
    <property type="component" value="Unassembled WGS sequence"/>
</dbReference>
<dbReference type="EnsemblMetazoa" id="GPPI006500-RA">
    <property type="protein sequence ID" value="GPPI006500-PA"/>
    <property type="gene ID" value="GPPI006500"/>
</dbReference>
<dbReference type="EMBL" id="JXJN01002649">
    <property type="status" value="NOT_ANNOTATED_CDS"/>
    <property type="molecule type" value="Genomic_DNA"/>
</dbReference>
<dbReference type="VEuPathDB" id="VectorBase:GPPI006500"/>
<evidence type="ECO:0000313" key="2">
    <source>
        <dbReference type="Proteomes" id="UP000092460"/>
    </source>
</evidence>
<reference evidence="1" key="2">
    <citation type="submission" date="2020-05" db="UniProtKB">
        <authorList>
            <consortium name="EnsemblMetazoa"/>
        </authorList>
    </citation>
    <scope>IDENTIFICATION</scope>
    <source>
        <strain evidence="1">IAEA</strain>
    </source>
</reference>
<proteinExistence type="predicted"/>
<dbReference type="AlphaFoldDB" id="A0A1B0AS15"/>
<accession>A0A1B0AS15</accession>